<dbReference type="PANTHER" id="PTHR18937:SF12">
    <property type="entry name" value="STRUCTURAL MAINTENANCE OF CHROMOSOMES PROTEIN"/>
    <property type="match status" value="1"/>
</dbReference>
<dbReference type="GO" id="GO:0051301">
    <property type="term" value="P:cell division"/>
    <property type="evidence" value="ECO:0007669"/>
    <property type="project" value="UniProtKB-KW"/>
</dbReference>
<comment type="subcellular location">
    <subcellularLocation>
        <location evidence="1">Nucleus</location>
    </subcellularLocation>
</comment>
<evidence type="ECO:0000256" key="2">
    <source>
        <dbReference type="ARBA" id="ARBA00022618"/>
    </source>
</evidence>
<reference evidence="7 8" key="1">
    <citation type="journal article" date="2023" name="BMC Biol.">
        <title>The compact genome of the sponge Oopsacas minuta (Hexactinellida) is lacking key metazoan core genes.</title>
        <authorList>
            <person name="Santini S."/>
            <person name="Schenkelaars Q."/>
            <person name="Jourda C."/>
            <person name="Duchesne M."/>
            <person name="Belahbib H."/>
            <person name="Rocher C."/>
            <person name="Selva M."/>
            <person name="Riesgo A."/>
            <person name="Vervoort M."/>
            <person name="Leys S.P."/>
            <person name="Kodjabachian L."/>
            <person name="Le Bivic A."/>
            <person name="Borchiellini C."/>
            <person name="Claverie J.M."/>
            <person name="Renard E."/>
        </authorList>
    </citation>
    <scope>NUCLEOTIDE SEQUENCE [LARGE SCALE GENOMIC DNA]</scope>
    <source>
        <strain evidence="7">SPO-2</strain>
    </source>
</reference>
<protein>
    <submittedName>
        <fullName evidence="7">Structural maintenance of chromosomes protein 1A-like</fullName>
    </submittedName>
</protein>
<keyword evidence="5" id="KW-0131">Cell cycle</keyword>
<dbReference type="SUPFAM" id="SSF52540">
    <property type="entry name" value="P-loop containing nucleoside triphosphate hydrolases"/>
    <property type="match status" value="1"/>
</dbReference>
<evidence type="ECO:0000313" key="8">
    <source>
        <dbReference type="Proteomes" id="UP001165289"/>
    </source>
</evidence>
<keyword evidence="3" id="KW-0498">Mitosis</keyword>
<dbReference type="GO" id="GO:0008278">
    <property type="term" value="C:cohesin complex"/>
    <property type="evidence" value="ECO:0007669"/>
    <property type="project" value="TreeGrafter"/>
</dbReference>
<evidence type="ECO:0000256" key="5">
    <source>
        <dbReference type="ARBA" id="ARBA00023306"/>
    </source>
</evidence>
<dbReference type="GO" id="GO:0003677">
    <property type="term" value="F:DNA binding"/>
    <property type="evidence" value="ECO:0007669"/>
    <property type="project" value="TreeGrafter"/>
</dbReference>
<name>A0AAV7KFU1_9METZ</name>
<dbReference type="AlphaFoldDB" id="A0AAV7KFU1"/>
<keyword evidence="8" id="KW-1185">Reference proteome</keyword>
<evidence type="ECO:0000313" key="7">
    <source>
        <dbReference type="EMBL" id="KAI6660212.1"/>
    </source>
</evidence>
<keyword evidence="4" id="KW-0539">Nucleus</keyword>
<dbReference type="GO" id="GO:0007062">
    <property type="term" value="P:sister chromatid cohesion"/>
    <property type="evidence" value="ECO:0007669"/>
    <property type="project" value="TreeGrafter"/>
</dbReference>
<sequence>MQRLDGVENKVNEINAEHEAARISAKKSKAEFEQIKKKRCYLFNASFDHVSTQIDPIYKELSNNTSAQAFLGQENAEEPYLDGISYSCVAPGKRYRPMDNLSGGEKTVAALALLFSIHSFQPAPFFVLDEIDAALDNTNISKVARYIAKQCSNNFQCLVISLKEEFYTRADALIGIYSEDTQSVASKSLTLDLTKYPVS</sequence>
<dbReference type="Pfam" id="PF02463">
    <property type="entry name" value="SMC_N"/>
    <property type="match status" value="1"/>
</dbReference>
<feature type="domain" description="RecF/RecN/SMC N-terminal" evidence="6">
    <location>
        <begin position="5"/>
        <end position="181"/>
    </location>
</feature>
<dbReference type="InterPro" id="IPR027417">
    <property type="entry name" value="P-loop_NTPase"/>
</dbReference>
<organism evidence="7 8">
    <name type="scientific">Oopsacas minuta</name>
    <dbReference type="NCBI Taxonomy" id="111878"/>
    <lineage>
        <taxon>Eukaryota</taxon>
        <taxon>Metazoa</taxon>
        <taxon>Porifera</taxon>
        <taxon>Hexactinellida</taxon>
        <taxon>Hexasterophora</taxon>
        <taxon>Lyssacinosida</taxon>
        <taxon>Leucopsacidae</taxon>
        <taxon>Oopsacas</taxon>
    </lineage>
</organism>
<evidence type="ECO:0000256" key="3">
    <source>
        <dbReference type="ARBA" id="ARBA00022776"/>
    </source>
</evidence>
<gene>
    <name evidence="7" type="ORF">LOD99_10490</name>
</gene>
<dbReference type="Proteomes" id="UP001165289">
    <property type="component" value="Unassembled WGS sequence"/>
</dbReference>
<proteinExistence type="predicted"/>
<dbReference type="InterPro" id="IPR003395">
    <property type="entry name" value="RecF/RecN/SMC_N"/>
</dbReference>
<comment type="caution">
    <text evidence="7">The sequence shown here is derived from an EMBL/GenBank/DDBJ whole genome shotgun (WGS) entry which is preliminary data.</text>
</comment>
<keyword evidence="2" id="KW-0132">Cell division</keyword>
<dbReference type="PANTHER" id="PTHR18937">
    <property type="entry name" value="STRUCTURAL MAINTENANCE OF CHROMOSOMES SMC FAMILY MEMBER"/>
    <property type="match status" value="1"/>
</dbReference>
<evidence type="ECO:0000256" key="4">
    <source>
        <dbReference type="ARBA" id="ARBA00023242"/>
    </source>
</evidence>
<dbReference type="GO" id="GO:0005634">
    <property type="term" value="C:nucleus"/>
    <property type="evidence" value="ECO:0007669"/>
    <property type="project" value="UniProtKB-SubCell"/>
</dbReference>
<dbReference type="EMBL" id="JAKMXF010000038">
    <property type="protein sequence ID" value="KAI6660212.1"/>
    <property type="molecule type" value="Genomic_DNA"/>
</dbReference>
<accession>A0AAV7KFU1</accession>
<evidence type="ECO:0000256" key="1">
    <source>
        <dbReference type="ARBA" id="ARBA00004123"/>
    </source>
</evidence>
<dbReference type="Gene3D" id="3.40.50.300">
    <property type="entry name" value="P-loop containing nucleotide triphosphate hydrolases"/>
    <property type="match status" value="1"/>
</dbReference>
<evidence type="ECO:0000259" key="6">
    <source>
        <dbReference type="Pfam" id="PF02463"/>
    </source>
</evidence>